<dbReference type="AlphaFoldDB" id="A0A412G6H5"/>
<dbReference type="EMBL" id="QRUP01000001">
    <property type="protein sequence ID" value="RGR76901.1"/>
    <property type="molecule type" value="Genomic_DNA"/>
</dbReference>
<evidence type="ECO:0000313" key="1">
    <source>
        <dbReference type="EMBL" id="RGR76901.1"/>
    </source>
</evidence>
<keyword evidence="2" id="KW-1185">Reference proteome</keyword>
<evidence type="ECO:0000313" key="2">
    <source>
        <dbReference type="Proteomes" id="UP000284178"/>
    </source>
</evidence>
<protein>
    <submittedName>
        <fullName evidence="1">Alanine racemase</fullName>
    </submittedName>
</protein>
<sequence>MKVNITPHRPGQGGILCLPMLKNIPNGREGWKKTTCPICGCECWITPGHVEAMSKDPELKAACTECAIRSGNA</sequence>
<name>A0A412G6H5_9FIRM</name>
<organism evidence="1 2">
    <name type="scientific">Holdemania filiformis</name>
    <dbReference type="NCBI Taxonomy" id="61171"/>
    <lineage>
        <taxon>Bacteria</taxon>
        <taxon>Bacillati</taxon>
        <taxon>Bacillota</taxon>
        <taxon>Erysipelotrichia</taxon>
        <taxon>Erysipelotrichales</taxon>
        <taxon>Erysipelotrichaceae</taxon>
        <taxon>Holdemania</taxon>
    </lineage>
</organism>
<proteinExistence type="predicted"/>
<accession>A0A412G6H5</accession>
<reference evidence="1 2" key="1">
    <citation type="submission" date="2018-08" db="EMBL/GenBank/DDBJ databases">
        <title>A genome reference for cultivated species of the human gut microbiota.</title>
        <authorList>
            <person name="Zou Y."/>
            <person name="Xue W."/>
            <person name="Luo G."/>
        </authorList>
    </citation>
    <scope>NUCLEOTIDE SEQUENCE [LARGE SCALE GENOMIC DNA]</scope>
    <source>
        <strain evidence="1 2">AF24-29</strain>
    </source>
</reference>
<dbReference type="Proteomes" id="UP000284178">
    <property type="component" value="Unassembled WGS sequence"/>
</dbReference>
<comment type="caution">
    <text evidence="1">The sequence shown here is derived from an EMBL/GenBank/DDBJ whole genome shotgun (WGS) entry which is preliminary data.</text>
</comment>
<gene>
    <name evidence="1" type="ORF">DWY25_00995</name>
</gene>